<keyword evidence="6" id="KW-1185">Reference proteome</keyword>
<dbReference type="GO" id="GO:0051604">
    <property type="term" value="P:protein maturation"/>
    <property type="evidence" value="ECO:0007669"/>
    <property type="project" value="InterPro"/>
</dbReference>
<dbReference type="Proteomes" id="UP001163046">
    <property type="component" value="Unassembled WGS sequence"/>
</dbReference>
<evidence type="ECO:0000259" key="4">
    <source>
        <dbReference type="Pfam" id="PF25179"/>
    </source>
</evidence>
<dbReference type="EMBL" id="MU826830">
    <property type="protein sequence ID" value="KAJ7373720.1"/>
    <property type="molecule type" value="Genomic_DNA"/>
</dbReference>
<dbReference type="AlphaFoldDB" id="A0A9W9Z2F7"/>
<keyword evidence="3" id="KW-1133">Transmembrane helix</keyword>
<accession>A0A9W9Z2F7</accession>
<protein>
    <recommendedName>
        <fullName evidence="2">Lipase maturation factor 2</fullName>
    </recommendedName>
</protein>
<feature type="transmembrane region" description="Helical" evidence="3">
    <location>
        <begin position="195"/>
        <end position="214"/>
    </location>
</feature>
<dbReference type="InterPro" id="IPR009613">
    <property type="entry name" value="LMF"/>
</dbReference>
<evidence type="ECO:0000256" key="3">
    <source>
        <dbReference type="SAM" id="Phobius"/>
    </source>
</evidence>
<keyword evidence="3" id="KW-0472">Membrane</keyword>
<reference evidence="5" key="1">
    <citation type="submission" date="2023-01" db="EMBL/GenBank/DDBJ databases">
        <title>Genome assembly of the deep-sea coral Lophelia pertusa.</title>
        <authorList>
            <person name="Herrera S."/>
            <person name="Cordes E."/>
        </authorList>
    </citation>
    <scope>NUCLEOTIDE SEQUENCE</scope>
    <source>
        <strain evidence="5">USNM1676648</strain>
        <tissue evidence="5">Polyp</tissue>
    </source>
</reference>
<evidence type="ECO:0000313" key="5">
    <source>
        <dbReference type="EMBL" id="KAJ7373720.1"/>
    </source>
</evidence>
<gene>
    <name evidence="5" type="primary">LMF2_1</name>
    <name evidence="5" type="ORF">OS493_011329</name>
</gene>
<evidence type="ECO:0000256" key="1">
    <source>
        <dbReference type="ARBA" id="ARBA00023180"/>
    </source>
</evidence>
<dbReference type="InterPro" id="IPR057433">
    <property type="entry name" value="LMF1/2_C"/>
</dbReference>
<keyword evidence="3" id="KW-0812">Transmembrane</keyword>
<organism evidence="5 6">
    <name type="scientific">Desmophyllum pertusum</name>
    <dbReference type="NCBI Taxonomy" id="174260"/>
    <lineage>
        <taxon>Eukaryota</taxon>
        <taxon>Metazoa</taxon>
        <taxon>Cnidaria</taxon>
        <taxon>Anthozoa</taxon>
        <taxon>Hexacorallia</taxon>
        <taxon>Scleractinia</taxon>
        <taxon>Caryophylliina</taxon>
        <taxon>Caryophylliidae</taxon>
        <taxon>Desmophyllum</taxon>
    </lineage>
</organism>
<keyword evidence="1" id="KW-0325">Glycoprotein</keyword>
<dbReference type="Pfam" id="PF25179">
    <property type="entry name" value="LMF1_C"/>
    <property type="match status" value="1"/>
</dbReference>
<dbReference type="GO" id="GO:0005789">
    <property type="term" value="C:endoplasmic reticulum membrane"/>
    <property type="evidence" value="ECO:0007669"/>
    <property type="project" value="TreeGrafter"/>
</dbReference>
<comment type="caution">
    <text evidence="5">The sequence shown here is derived from an EMBL/GenBank/DDBJ whole genome shotgun (WGS) entry which is preliminary data.</text>
</comment>
<proteinExistence type="predicted"/>
<dbReference type="PANTHER" id="PTHR14463:SF5">
    <property type="entry name" value="LIPASE MATURATION FACTOR 2"/>
    <property type="match status" value="1"/>
</dbReference>
<evidence type="ECO:0000256" key="2">
    <source>
        <dbReference type="ARBA" id="ARBA00040643"/>
    </source>
</evidence>
<name>A0A9W9Z2F7_9CNID</name>
<dbReference type="OrthoDB" id="6019956at2759"/>
<sequence>MTDSMTGVGGRPEVIIEGSNDVNGPWMEYNFHYKPGNVFEPPPIVAPHQPRLDWQIWFAALGSYEYNPWFVHLVYRLLQGKQDVLDLLAKNPFPHRAPTYIRARLYKYHYTELPKNISSLSDVLHNNRLVKSWWWRENVREYLPSVAVNEPSLIKWLNQHGYAKDDPWPERPSGRLHKAIKYLRSIVRTLDAVRFMMALFACGVLMGIFNRCLFRKQRLS</sequence>
<evidence type="ECO:0000313" key="6">
    <source>
        <dbReference type="Proteomes" id="UP001163046"/>
    </source>
</evidence>
<feature type="domain" description="Lipase maturation factor 1/2 C-terminal" evidence="4">
    <location>
        <begin position="3"/>
        <end position="144"/>
    </location>
</feature>
<dbReference type="PANTHER" id="PTHR14463">
    <property type="entry name" value="LIPASE MATURATION FACTOR"/>
    <property type="match status" value="1"/>
</dbReference>